<dbReference type="OrthoDB" id="9788468at2"/>
<proteinExistence type="predicted"/>
<dbReference type="InterPro" id="IPR029068">
    <property type="entry name" value="Glyas_Bleomycin-R_OHBP_Dase"/>
</dbReference>
<keyword evidence="2" id="KW-1185">Reference proteome</keyword>
<dbReference type="AlphaFoldDB" id="A0A1T4K729"/>
<reference evidence="1 2" key="1">
    <citation type="submission" date="2017-02" db="EMBL/GenBank/DDBJ databases">
        <authorList>
            <person name="Peterson S.W."/>
        </authorList>
    </citation>
    <scope>NUCLEOTIDE SEQUENCE [LARGE SCALE GENOMIC DNA]</scope>
    <source>
        <strain evidence="1 2">ATCC 17233</strain>
    </source>
</reference>
<dbReference type="SUPFAM" id="SSF54593">
    <property type="entry name" value="Glyoxalase/Bleomycin resistance protein/Dihydroxybiphenyl dioxygenase"/>
    <property type="match status" value="1"/>
</dbReference>
<dbReference type="Pfam" id="PF13669">
    <property type="entry name" value="Glyoxalase_4"/>
    <property type="match status" value="1"/>
</dbReference>
<dbReference type="GO" id="GO:0051213">
    <property type="term" value="F:dioxygenase activity"/>
    <property type="evidence" value="ECO:0007669"/>
    <property type="project" value="UniProtKB-KW"/>
</dbReference>
<keyword evidence="1" id="KW-0223">Dioxygenase</keyword>
<gene>
    <name evidence="1" type="ORF">SAMN02745110_00207</name>
</gene>
<evidence type="ECO:0000313" key="2">
    <source>
        <dbReference type="Proteomes" id="UP000189857"/>
    </source>
</evidence>
<organism evidence="1 2">
    <name type="scientific">Eubacterium ruminantium</name>
    <dbReference type="NCBI Taxonomy" id="42322"/>
    <lineage>
        <taxon>Bacteria</taxon>
        <taxon>Bacillati</taxon>
        <taxon>Bacillota</taxon>
        <taxon>Clostridia</taxon>
        <taxon>Eubacteriales</taxon>
        <taxon>Eubacteriaceae</taxon>
        <taxon>Eubacterium</taxon>
    </lineage>
</organism>
<dbReference type="Gene3D" id="3.10.180.10">
    <property type="entry name" value="2,3-Dihydroxybiphenyl 1,2-Dioxygenase, domain 1"/>
    <property type="match status" value="1"/>
</dbReference>
<dbReference type="Proteomes" id="UP000189857">
    <property type="component" value="Unassembled WGS sequence"/>
</dbReference>
<protein>
    <submittedName>
        <fullName evidence="1">Glyoxalase/Bleomycin resistance protein/Dioxygenase superfamily protein</fullName>
    </submittedName>
</protein>
<evidence type="ECO:0000313" key="1">
    <source>
        <dbReference type="EMBL" id="SJZ38137.1"/>
    </source>
</evidence>
<accession>A0A1T4K729</accession>
<name>A0A1T4K729_9FIRM</name>
<dbReference type="RefSeq" id="WP_078785886.1">
    <property type="nucleotide sequence ID" value="NZ_FMTO01000002.1"/>
</dbReference>
<dbReference type="EMBL" id="FUXA01000003">
    <property type="protein sequence ID" value="SJZ38137.1"/>
    <property type="molecule type" value="Genomic_DNA"/>
</dbReference>
<sequence>MLGSVHHIGYLVKDINKSMNAFGSLGYEIETNPFYDAERMSNFCFMTKDDTRVELVEPAKESDIFPLLKTYNNCIYHMCYRVKDIDIEVSELKKQGYLLFRDKQAAPAISETAVVVFLMHSRMGIIELLQEGEK</sequence>
<keyword evidence="1" id="KW-0560">Oxidoreductase</keyword>